<name>A0AAW0ZWX0_9HYME</name>
<sequence>MLSSYCSSDCSVDTFVSSEQRALFAQESKGSFAKGLLISGCESQYEYNIASICEQFVIRSQIDRELLTNSSGQL</sequence>
<comment type="caution">
    <text evidence="1">The sequence shown here is derived from an EMBL/GenBank/DDBJ whole genome shotgun (WGS) entry which is preliminary data.</text>
</comment>
<dbReference type="AlphaFoldDB" id="A0AAW0ZWX0"/>
<organism evidence="1 2">
    <name type="scientific">Tetragonisca angustula</name>
    <dbReference type="NCBI Taxonomy" id="166442"/>
    <lineage>
        <taxon>Eukaryota</taxon>
        <taxon>Metazoa</taxon>
        <taxon>Ecdysozoa</taxon>
        <taxon>Arthropoda</taxon>
        <taxon>Hexapoda</taxon>
        <taxon>Insecta</taxon>
        <taxon>Pterygota</taxon>
        <taxon>Neoptera</taxon>
        <taxon>Endopterygota</taxon>
        <taxon>Hymenoptera</taxon>
        <taxon>Apocrita</taxon>
        <taxon>Aculeata</taxon>
        <taxon>Apoidea</taxon>
        <taxon>Anthophila</taxon>
        <taxon>Apidae</taxon>
        <taxon>Tetragonisca</taxon>
    </lineage>
</organism>
<reference evidence="1 2" key="1">
    <citation type="submission" date="2024-05" db="EMBL/GenBank/DDBJ databases">
        <title>The nuclear and mitochondrial genome assemblies of Tetragonisca angustula (Apidae: Meliponini), a tiny yet remarkable pollinator in the Neotropics.</title>
        <authorList>
            <person name="Ferrari R."/>
            <person name="Ricardo P.C."/>
            <person name="Dias F.C."/>
            <person name="Araujo N.S."/>
            <person name="Soares D.O."/>
            <person name="Zhou Q.-S."/>
            <person name="Zhu C.-D."/>
            <person name="Coutinho L."/>
            <person name="Airas M.C."/>
            <person name="Batista T.M."/>
        </authorList>
    </citation>
    <scope>NUCLEOTIDE SEQUENCE [LARGE SCALE GENOMIC DNA]</scope>
    <source>
        <strain evidence="1">ASF017062</strain>
        <tissue evidence="1">Abdomen</tissue>
    </source>
</reference>
<gene>
    <name evidence="1" type="ORF">QLX08_006312</name>
</gene>
<dbReference type="Proteomes" id="UP001432146">
    <property type="component" value="Unassembled WGS sequence"/>
</dbReference>
<dbReference type="EMBL" id="JAWNGG020000115">
    <property type="protein sequence ID" value="KAK9301226.1"/>
    <property type="molecule type" value="Genomic_DNA"/>
</dbReference>
<protein>
    <submittedName>
        <fullName evidence="1">Uncharacterized protein</fullName>
    </submittedName>
</protein>
<evidence type="ECO:0000313" key="2">
    <source>
        <dbReference type="Proteomes" id="UP001432146"/>
    </source>
</evidence>
<evidence type="ECO:0000313" key="1">
    <source>
        <dbReference type="EMBL" id="KAK9301226.1"/>
    </source>
</evidence>
<keyword evidence="2" id="KW-1185">Reference proteome</keyword>
<accession>A0AAW0ZWX0</accession>
<proteinExistence type="predicted"/>